<dbReference type="AlphaFoldDB" id="A0A1G5HQ25"/>
<keyword evidence="3" id="KW-1185">Reference proteome</keyword>
<dbReference type="PROSITE" id="PS51257">
    <property type="entry name" value="PROKAR_LIPOPROTEIN"/>
    <property type="match status" value="1"/>
</dbReference>
<accession>A0A1G5HQ25</accession>
<sequence length="382" mass="43306">MRKFYGLITILAMVAFAIYSCSDSDSETYVPIAPEPSSPVIVDLTQVPYPKLSDYHFFDGALKDQEPALGVLPFEPASTLFTDYALKKRFVWMPKGTKASYNGDAKALELPVGAVLIKTFYYDHVQNITPVGGTRIIETRLMIRKATGWIFANYVWNDEQTEAYQDLAGSFTAVEWKEKNITPKSANYRIPSEEQCIICHKKQIIENDVVTAVIHVPIGIKPQNMNFALNYGTETKNQLTKWVEAGYLEAGFALPTAENTTIDYRDESKPVDLRARSYIDANCAHCHNIENHCYYRPMRFPFSETGNRTNLGVCVDTEDMQGFEPALGKIVTPGTINRSMLYHRLNTTDETFRMPLHGRTIIHYEGLELIENWINSLEPCPD</sequence>
<proteinExistence type="predicted"/>
<protein>
    <recommendedName>
        <fullName evidence="4">Cytochrome c domain-containing protein</fullName>
    </recommendedName>
</protein>
<gene>
    <name evidence="2" type="ORF">SAMN02927903_01947</name>
</gene>
<organism evidence="2 3">
    <name type="scientific">Flavobacterium caeni</name>
    <dbReference type="NCBI Taxonomy" id="490189"/>
    <lineage>
        <taxon>Bacteria</taxon>
        <taxon>Pseudomonadati</taxon>
        <taxon>Bacteroidota</taxon>
        <taxon>Flavobacteriia</taxon>
        <taxon>Flavobacteriales</taxon>
        <taxon>Flavobacteriaceae</taxon>
        <taxon>Flavobacterium</taxon>
    </lineage>
</organism>
<dbReference type="STRING" id="490189.SAMN02927903_01947"/>
<evidence type="ECO:0000256" key="1">
    <source>
        <dbReference type="SAM" id="SignalP"/>
    </source>
</evidence>
<name>A0A1G5HQ25_9FLAO</name>
<reference evidence="2 3" key="1">
    <citation type="submission" date="2016-10" db="EMBL/GenBank/DDBJ databases">
        <authorList>
            <person name="de Groot N.N."/>
        </authorList>
    </citation>
    <scope>NUCLEOTIDE SEQUENCE [LARGE SCALE GENOMIC DNA]</scope>
    <source>
        <strain evidence="2 3">CGMCC 1.7031</strain>
    </source>
</reference>
<evidence type="ECO:0000313" key="2">
    <source>
        <dbReference type="EMBL" id="SCY65791.1"/>
    </source>
</evidence>
<dbReference type="OrthoDB" id="338827at2"/>
<feature type="signal peptide" evidence="1">
    <location>
        <begin position="1"/>
        <end position="17"/>
    </location>
</feature>
<dbReference type="Proteomes" id="UP000199354">
    <property type="component" value="Unassembled WGS sequence"/>
</dbReference>
<dbReference type="EMBL" id="FMVF01000008">
    <property type="protein sequence ID" value="SCY65791.1"/>
    <property type="molecule type" value="Genomic_DNA"/>
</dbReference>
<dbReference type="RefSeq" id="WP_091142600.1">
    <property type="nucleotide sequence ID" value="NZ_FMVF01000008.1"/>
</dbReference>
<evidence type="ECO:0000313" key="3">
    <source>
        <dbReference type="Proteomes" id="UP000199354"/>
    </source>
</evidence>
<evidence type="ECO:0008006" key="4">
    <source>
        <dbReference type="Google" id="ProtNLM"/>
    </source>
</evidence>
<feature type="chain" id="PRO_5011729210" description="Cytochrome c domain-containing protein" evidence="1">
    <location>
        <begin position="18"/>
        <end position="382"/>
    </location>
</feature>
<keyword evidence="1" id="KW-0732">Signal</keyword>